<gene>
    <name evidence="1" type="ORF">AVDCRST_MAG78-2902</name>
</gene>
<reference evidence="1" key="1">
    <citation type="submission" date="2020-02" db="EMBL/GenBank/DDBJ databases">
        <authorList>
            <person name="Meier V. D."/>
        </authorList>
    </citation>
    <scope>NUCLEOTIDE SEQUENCE</scope>
    <source>
        <strain evidence="1">AVDCRST_MAG78</strain>
    </source>
</reference>
<protein>
    <submittedName>
        <fullName evidence="1">Uncharacterized protein</fullName>
    </submittedName>
</protein>
<organism evidence="1">
    <name type="scientific">uncultured Rubrobacteraceae bacterium</name>
    <dbReference type="NCBI Taxonomy" id="349277"/>
    <lineage>
        <taxon>Bacteria</taxon>
        <taxon>Bacillati</taxon>
        <taxon>Actinomycetota</taxon>
        <taxon>Rubrobacteria</taxon>
        <taxon>Rubrobacterales</taxon>
        <taxon>Rubrobacteraceae</taxon>
        <taxon>environmental samples</taxon>
    </lineage>
</organism>
<proteinExistence type="predicted"/>
<dbReference type="EMBL" id="CADCVB010000189">
    <property type="protein sequence ID" value="CAA9446231.1"/>
    <property type="molecule type" value="Genomic_DNA"/>
</dbReference>
<evidence type="ECO:0000313" key="1">
    <source>
        <dbReference type="EMBL" id="CAA9446231.1"/>
    </source>
</evidence>
<dbReference type="AlphaFoldDB" id="A0A6J4QTU5"/>
<name>A0A6J4QTU5_9ACTN</name>
<sequence>MEHYVELESGRSALERRACGGKGVLLDQEEAGFPESDTASVLQCGDSLTIAANRIGEEVFGIERLLRGFTRSVEIALTLACLVPLSPPWLRRLSKRTEG</sequence>
<accession>A0A6J4QTU5</accession>